<evidence type="ECO:0000256" key="1">
    <source>
        <dbReference type="SAM" id="MobiDB-lite"/>
    </source>
</evidence>
<comment type="caution">
    <text evidence="2">The sequence shown here is derived from an EMBL/GenBank/DDBJ whole genome shotgun (WGS) entry which is preliminary data.</text>
</comment>
<dbReference type="AlphaFoldDB" id="A0A4Y7U2P6"/>
<sequence length="106" mass="11781">DFGATLANVQSFLARHPDAKNINGSPETAAAKFLINGGNDISDNTKLYYNAAYVYKKVKSFANFRTPYWRPLSDDPYLNDFFGNGDDANPSYDGYGPTFEGDLTDY</sequence>
<gene>
    <name evidence="2" type="ORF">D0809_29270</name>
</gene>
<keyword evidence="2" id="KW-0675">Receptor</keyword>
<evidence type="ECO:0000313" key="2">
    <source>
        <dbReference type="EMBL" id="TEB40700.1"/>
    </source>
</evidence>
<proteinExistence type="predicted"/>
<protein>
    <submittedName>
        <fullName evidence="2">Ferric enterobactin receptor</fullName>
    </submittedName>
</protein>
<feature type="non-terminal residue" evidence="2">
    <location>
        <position position="106"/>
    </location>
</feature>
<feature type="non-terminal residue" evidence="2">
    <location>
        <position position="1"/>
    </location>
</feature>
<evidence type="ECO:0000313" key="3">
    <source>
        <dbReference type="Proteomes" id="UP000298340"/>
    </source>
</evidence>
<accession>A0A4Y7U2P6</accession>
<organism evidence="2 3">
    <name type="scientific">Flavobacterium circumlabens</name>
    <dbReference type="NCBI Taxonomy" id="2133765"/>
    <lineage>
        <taxon>Bacteria</taxon>
        <taxon>Pseudomonadati</taxon>
        <taxon>Bacteroidota</taxon>
        <taxon>Flavobacteriia</taxon>
        <taxon>Flavobacteriales</taxon>
        <taxon>Flavobacteriaceae</taxon>
        <taxon>Flavobacterium</taxon>
    </lineage>
</organism>
<feature type="region of interest" description="Disordered" evidence="1">
    <location>
        <begin position="87"/>
        <end position="106"/>
    </location>
</feature>
<dbReference type="EMBL" id="QWDN01001008">
    <property type="protein sequence ID" value="TEB40700.1"/>
    <property type="molecule type" value="Genomic_DNA"/>
</dbReference>
<dbReference type="Proteomes" id="UP000298340">
    <property type="component" value="Unassembled WGS sequence"/>
</dbReference>
<reference evidence="2 3" key="1">
    <citation type="journal article" date="2018" name="Syst. Appl. Microbiol.">
        <title>Flavobacterium circumlabens sp. nov. and Flavobacterium cupreum sp. nov., two psychrotrophic species isolated from Antarctic environmental samples.</title>
        <authorList>
            <person name="Kralova S."/>
            <person name="Busse H.J."/>
            <person name="Svec P."/>
            <person name="Maslanova I."/>
            <person name="Stankova E."/>
            <person name="Bartak M."/>
            <person name="Sedlacek I."/>
        </authorList>
    </citation>
    <scope>NUCLEOTIDE SEQUENCE [LARGE SCALE GENOMIC DNA]</scope>
    <source>
        <strain evidence="2 3">CCM 8828</strain>
    </source>
</reference>
<name>A0A4Y7U2P6_9FLAO</name>